<organism evidence="3 4">
    <name type="scientific">Staurois parvus</name>
    <dbReference type="NCBI Taxonomy" id="386267"/>
    <lineage>
        <taxon>Eukaryota</taxon>
        <taxon>Metazoa</taxon>
        <taxon>Chordata</taxon>
        <taxon>Craniata</taxon>
        <taxon>Vertebrata</taxon>
        <taxon>Euteleostomi</taxon>
        <taxon>Amphibia</taxon>
        <taxon>Batrachia</taxon>
        <taxon>Anura</taxon>
        <taxon>Neobatrachia</taxon>
        <taxon>Ranoidea</taxon>
        <taxon>Ranidae</taxon>
        <taxon>Staurois</taxon>
    </lineage>
</organism>
<dbReference type="InterPro" id="IPR026845">
    <property type="entry name" value="NXPH/NXPE"/>
</dbReference>
<protein>
    <recommendedName>
        <fullName evidence="2">NXPE C-terminal domain-containing protein</fullName>
    </recommendedName>
</protein>
<dbReference type="PANTHER" id="PTHR16165">
    <property type="entry name" value="NXPE FAMILY MEMBER"/>
    <property type="match status" value="1"/>
</dbReference>
<dbReference type="Pfam" id="PF06312">
    <property type="entry name" value="Neurexophilin"/>
    <property type="match status" value="1"/>
</dbReference>
<dbReference type="Gene3D" id="2.60.40.10">
    <property type="entry name" value="Immunoglobulins"/>
    <property type="match status" value="1"/>
</dbReference>
<evidence type="ECO:0000259" key="2">
    <source>
        <dbReference type="Pfam" id="PF24536"/>
    </source>
</evidence>
<evidence type="ECO:0000313" key="4">
    <source>
        <dbReference type="Proteomes" id="UP001162483"/>
    </source>
</evidence>
<dbReference type="InterPro" id="IPR013783">
    <property type="entry name" value="Ig-like_fold"/>
</dbReference>
<gene>
    <name evidence="3" type="ORF">SPARVUS_LOCUS14000029</name>
</gene>
<dbReference type="EMBL" id="CATNWA010018498">
    <property type="protein sequence ID" value="CAI9607767.1"/>
    <property type="molecule type" value="Genomic_DNA"/>
</dbReference>
<dbReference type="Proteomes" id="UP001162483">
    <property type="component" value="Unassembled WGS sequence"/>
</dbReference>
<comment type="similarity">
    <text evidence="1">Belongs to the NXPE family.</text>
</comment>
<dbReference type="SUPFAM" id="SSF81296">
    <property type="entry name" value="E set domains"/>
    <property type="match status" value="1"/>
</dbReference>
<reference evidence="3" key="1">
    <citation type="submission" date="2023-05" db="EMBL/GenBank/DDBJ databases">
        <authorList>
            <person name="Stuckert A."/>
        </authorList>
    </citation>
    <scope>NUCLEOTIDE SEQUENCE</scope>
</reference>
<comment type="caution">
    <text evidence="3">The sequence shown here is derived from an EMBL/GenBank/DDBJ whole genome shotgun (WGS) entry which is preliminary data.</text>
</comment>
<dbReference type="Pfam" id="PF24536">
    <property type="entry name" value="NXPE4_C"/>
    <property type="match status" value="1"/>
</dbReference>
<proteinExistence type="inferred from homology"/>
<evidence type="ECO:0000313" key="3">
    <source>
        <dbReference type="EMBL" id="CAI9607767.1"/>
    </source>
</evidence>
<evidence type="ECO:0000256" key="1">
    <source>
        <dbReference type="ARBA" id="ARBA00005431"/>
    </source>
</evidence>
<feature type="domain" description="NXPE C-terminal" evidence="2">
    <location>
        <begin position="283"/>
        <end position="473"/>
    </location>
</feature>
<sequence length="482" mass="56947">MFLLFCLKWLKQDVSDILPEPTVAPASKLELEINSILNQINQKFPKTTVKIKEKSTSAKNSKVFLRNPKSSYCVGDHLTVQVQMFDYNGSKKTYGGDYLRARMFTSELGAAASGRIEDFQNGTYHVHFILFWEGNVTISIFIMHPSEASSALWRFRNQWHGYVDHLGKFTRQQEVQEVVCGFELNKTQELCEYGDQRDEEYFYCVKPNNFDCDSLTDMKSCDFYFNFVCLSTICINIFAYQKHILKQILFVILFLIDVTEVKEKCTLGMKLEYPSGYVMKNVWYPKACSMMKYDSLEELGTCLQWKFIYLFGDSTLRQWIMYFKNHISALAQFYLYDDNWSHQLLNLDLKRNMKISWKRHTYPFITSSYQSWKEERTITREIDLIRGDHRTVIILNIGVHFRAYPTYYFIKRLLNIRRAIERLFLRSPQTKVIIKTENTGEMNKNFETMSDFHASVHYSIMEIVFTNLNVGFCQWMGYDQCI</sequence>
<dbReference type="InterPro" id="IPR057106">
    <property type="entry name" value="NXPE4_C"/>
</dbReference>
<accession>A0ABN9GEB7</accession>
<dbReference type="InterPro" id="IPR014756">
    <property type="entry name" value="Ig_E-set"/>
</dbReference>
<name>A0ABN9GEB7_9NEOB</name>
<dbReference type="PANTHER" id="PTHR16165:SF32">
    <property type="entry name" value="NEUREXOPHILIN AND PC-ESTERASE DOMAIN FAMILY MEMBER 2"/>
    <property type="match status" value="1"/>
</dbReference>
<keyword evidence="4" id="KW-1185">Reference proteome</keyword>